<feature type="region of interest" description="Disordered" evidence="1">
    <location>
        <begin position="211"/>
        <end position="486"/>
    </location>
</feature>
<feature type="compositionally biased region" description="Basic residues" evidence="1">
    <location>
        <begin position="278"/>
        <end position="293"/>
    </location>
</feature>
<dbReference type="InterPro" id="IPR014751">
    <property type="entry name" value="XRCC4-like_C"/>
</dbReference>
<dbReference type="EMBL" id="NMPR01000027">
    <property type="protein sequence ID" value="KAA8634108.1"/>
    <property type="molecule type" value="Genomic_DNA"/>
</dbReference>
<gene>
    <name evidence="3" type="ORF">SMACR_02334</name>
</gene>
<dbReference type="Gene3D" id="1.20.5.370">
    <property type="match status" value="1"/>
</dbReference>
<evidence type="ECO:0000313" key="3">
    <source>
        <dbReference type="EMBL" id="KAA8634108.1"/>
    </source>
</evidence>
<name>A0A8S8ZXB1_SORMA</name>
<evidence type="ECO:0000313" key="4">
    <source>
        <dbReference type="Proteomes" id="UP000433876"/>
    </source>
</evidence>
<dbReference type="SUPFAM" id="SSF58022">
    <property type="entry name" value="XRCC4, C-terminal oligomerization domain"/>
    <property type="match status" value="1"/>
</dbReference>
<feature type="compositionally biased region" description="Polar residues" evidence="1">
    <location>
        <begin position="212"/>
        <end position="228"/>
    </location>
</feature>
<dbReference type="Proteomes" id="UP000433876">
    <property type="component" value="Unassembled WGS sequence"/>
</dbReference>
<dbReference type="InterPro" id="IPR053962">
    <property type="entry name" value="XRCC4_CC"/>
</dbReference>
<feature type="compositionally biased region" description="Acidic residues" evidence="1">
    <location>
        <begin position="340"/>
        <end position="355"/>
    </location>
</feature>
<evidence type="ECO:0000256" key="1">
    <source>
        <dbReference type="SAM" id="MobiDB-lite"/>
    </source>
</evidence>
<feature type="compositionally biased region" description="Low complexity" evidence="1">
    <location>
        <begin position="420"/>
        <end position="438"/>
    </location>
</feature>
<dbReference type="VEuPathDB" id="FungiDB:SMAC_02334"/>
<protein>
    <recommendedName>
        <fullName evidence="2">XRCC4 coiled-coil domain-containing protein</fullName>
    </recommendedName>
</protein>
<sequence>MTSSSSTIIRIPRTDTDQEDDFILGEVTHSGTGGSSARGSSKPLNFKIVATEGEEPYALTLKHDQINSLRASSSSCTPTEWESILSSLFITASPVADIEAGAEVESRGKKKSIAITIRRRVAGINQRLGALTLSHSPSSEIQLFDWCLQLAISRQTALSSLSTSAAQVAELEARIADLKSQLEELTRSKVEQETELLQKFRALLNEKKSKIRQQQQELSRVRPSSQDGLSGVIESARGKSGVKVSKNQLDKDEEEEEEEDGGIKIGRIGGGRSTAGTAKKRTARVSRPGKRKATKDVSSDEDDDDNDGEPEKIDVDSPESEPEPSSKTMGQSSSSKTLDVEDDTDSNNDEDEAEEENGKISGRETPDRDDDETASEPDEMDETVEAGEKDLDVGGSPASPPPPSPSRLATRGKGHAASSKTTMTPQKKMTTAAPTAGKGKAKETPTKPTPVSHAKRAGATATRASQPAVAAAKTVDGSETESDDEL</sequence>
<feature type="domain" description="XRCC4 coiled-coil" evidence="2">
    <location>
        <begin position="170"/>
        <end position="213"/>
    </location>
</feature>
<dbReference type="PANTHER" id="PTHR42067:SF1">
    <property type="entry name" value="MITOTIC APPARATUS PROTEIN P62"/>
    <property type="match status" value="1"/>
</dbReference>
<organism evidence="3 4">
    <name type="scientific">Sordaria macrospora</name>
    <dbReference type="NCBI Taxonomy" id="5147"/>
    <lineage>
        <taxon>Eukaryota</taxon>
        <taxon>Fungi</taxon>
        <taxon>Dikarya</taxon>
        <taxon>Ascomycota</taxon>
        <taxon>Pezizomycotina</taxon>
        <taxon>Sordariomycetes</taxon>
        <taxon>Sordariomycetidae</taxon>
        <taxon>Sordariales</taxon>
        <taxon>Sordariaceae</taxon>
        <taxon>Sordaria</taxon>
    </lineage>
</organism>
<feature type="compositionally biased region" description="Gly residues" evidence="1">
    <location>
        <begin position="263"/>
        <end position="273"/>
    </location>
</feature>
<dbReference type="PANTHER" id="PTHR42067">
    <property type="entry name" value="YALI0C15378P"/>
    <property type="match status" value="1"/>
</dbReference>
<feature type="compositionally biased region" description="Acidic residues" evidence="1">
    <location>
        <begin position="367"/>
        <end position="385"/>
    </location>
</feature>
<dbReference type="Pfam" id="PF21924">
    <property type="entry name" value="XRCC4_CC"/>
    <property type="match status" value="1"/>
</dbReference>
<reference evidence="3 4" key="1">
    <citation type="submission" date="2017-07" db="EMBL/GenBank/DDBJ databases">
        <title>Genome sequence of the Sordaria macrospora wild type strain R19027.</title>
        <authorList>
            <person name="Nowrousian M."/>
            <person name="Teichert I."/>
            <person name="Kueck U."/>
        </authorList>
    </citation>
    <scope>NUCLEOTIDE SEQUENCE [LARGE SCALE GENOMIC DNA]</scope>
    <source>
        <strain evidence="3 4">R19027</strain>
        <tissue evidence="3">Mycelium</tissue>
    </source>
</reference>
<dbReference type="AlphaFoldDB" id="A0A8S8ZXB1"/>
<proteinExistence type="predicted"/>
<accession>A0A8S8ZXB1</accession>
<feature type="compositionally biased region" description="Acidic residues" evidence="1">
    <location>
        <begin position="299"/>
        <end position="308"/>
    </location>
</feature>
<comment type="caution">
    <text evidence="3">The sequence shown here is derived from an EMBL/GenBank/DDBJ whole genome shotgun (WGS) entry which is preliminary data.</text>
</comment>
<feature type="compositionally biased region" description="Acidic residues" evidence="1">
    <location>
        <begin position="251"/>
        <end position="260"/>
    </location>
</feature>
<evidence type="ECO:0000259" key="2">
    <source>
        <dbReference type="Pfam" id="PF21924"/>
    </source>
</evidence>
<feature type="compositionally biased region" description="Low complexity" evidence="1">
    <location>
        <begin position="323"/>
        <end position="337"/>
    </location>
</feature>
<feature type="compositionally biased region" description="Basic and acidic residues" evidence="1">
    <location>
        <begin position="356"/>
        <end position="366"/>
    </location>
</feature>